<evidence type="ECO:0000313" key="1">
    <source>
        <dbReference type="EMBL" id="MEQ2308936.1"/>
    </source>
</evidence>
<comment type="caution">
    <text evidence="1">The sequence shown here is derived from an EMBL/GenBank/DDBJ whole genome shotgun (WGS) entry which is preliminary data.</text>
</comment>
<accession>A0ABV0ZSB7</accession>
<proteinExistence type="predicted"/>
<feature type="non-terminal residue" evidence="1">
    <location>
        <position position="1"/>
    </location>
</feature>
<keyword evidence="2" id="KW-1185">Reference proteome</keyword>
<evidence type="ECO:0000313" key="2">
    <source>
        <dbReference type="Proteomes" id="UP001469553"/>
    </source>
</evidence>
<protein>
    <submittedName>
        <fullName evidence="1">Uncharacterized protein</fullName>
    </submittedName>
</protein>
<name>A0ABV0ZSB7_9TELE</name>
<dbReference type="Proteomes" id="UP001469553">
    <property type="component" value="Unassembled WGS sequence"/>
</dbReference>
<organism evidence="1 2">
    <name type="scientific">Ameca splendens</name>
    <dbReference type="NCBI Taxonomy" id="208324"/>
    <lineage>
        <taxon>Eukaryota</taxon>
        <taxon>Metazoa</taxon>
        <taxon>Chordata</taxon>
        <taxon>Craniata</taxon>
        <taxon>Vertebrata</taxon>
        <taxon>Euteleostomi</taxon>
        <taxon>Actinopterygii</taxon>
        <taxon>Neopterygii</taxon>
        <taxon>Teleostei</taxon>
        <taxon>Neoteleostei</taxon>
        <taxon>Acanthomorphata</taxon>
        <taxon>Ovalentaria</taxon>
        <taxon>Atherinomorphae</taxon>
        <taxon>Cyprinodontiformes</taxon>
        <taxon>Goodeidae</taxon>
        <taxon>Ameca</taxon>
    </lineage>
</organism>
<dbReference type="EMBL" id="JAHRIP010070360">
    <property type="protein sequence ID" value="MEQ2308936.1"/>
    <property type="molecule type" value="Genomic_DNA"/>
</dbReference>
<sequence length="67" mass="7611">IQQTLKPEPEPEPSCVSLKSDDSKYLFIDFKSDQPSAAKSSKNPFVKVTLNLLKKMKQEELAERLES</sequence>
<reference evidence="1 2" key="1">
    <citation type="submission" date="2021-06" db="EMBL/GenBank/DDBJ databases">
        <authorList>
            <person name="Palmer J.M."/>
        </authorList>
    </citation>
    <scope>NUCLEOTIDE SEQUENCE [LARGE SCALE GENOMIC DNA]</scope>
    <source>
        <strain evidence="1 2">AS_MEX2019</strain>
        <tissue evidence="1">Muscle</tissue>
    </source>
</reference>
<feature type="non-terminal residue" evidence="1">
    <location>
        <position position="67"/>
    </location>
</feature>
<gene>
    <name evidence="1" type="ORF">AMECASPLE_033415</name>
</gene>